<dbReference type="Proteomes" id="UP000182264">
    <property type="component" value="Chromosome"/>
</dbReference>
<evidence type="ECO:0000256" key="5">
    <source>
        <dbReference type="ARBA" id="ARBA00022679"/>
    </source>
</evidence>
<evidence type="ECO:0000256" key="4">
    <source>
        <dbReference type="ARBA" id="ARBA00022630"/>
    </source>
</evidence>
<feature type="domain" description="MnmG N-terminal" evidence="11">
    <location>
        <begin position="11"/>
        <end position="373"/>
    </location>
</feature>
<evidence type="ECO:0000256" key="7">
    <source>
        <dbReference type="ARBA" id="ARBA00022827"/>
    </source>
</evidence>
<feature type="binding site" evidence="10">
    <location>
        <begin position="15"/>
        <end position="20"/>
    </location>
    <ligand>
        <name>FAD</name>
        <dbReference type="ChEBI" id="CHEBI:57692"/>
    </ligand>
</feature>
<dbReference type="GO" id="GO:0050660">
    <property type="term" value="F:flavin adenine dinucleotide binding"/>
    <property type="evidence" value="ECO:0007669"/>
    <property type="project" value="UniProtKB-UniRule"/>
</dbReference>
<comment type="catalytic activity">
    <reaction evidence="10">
        <text>uridine(54) in tRNA + (6R)-5,10-methylene-5,6,7,8-tetrahydrofolate + NADH + H(+) = 5-methyluridine(54) in tRNA + (6S)-5,6,7,8-tetrahydrofolate + NAD(+)</text>
        <dbReference type="Rhea" id="RHEA:16873"/>
        <dbReference type="Rhea" id="RHEA-COMP:10167"/>
        <dbReference type="Rhea" id="RHEA-COMP:10193"/>
        <dbReference type="ChEBI" id="CHEBI:15378"/>
        <dbReference type="ChEBI" id="CHEBI:15636"/>
        <dbReference type="ChEBI" id="CHEBI:57453"/>
        <dbReference type="ChEBI" id="CHEBI:57540"/>
        <dbReference type="ChEBI" id="CHEBI:57945"/>
        <dbReference type="ChEBI" id="CHEBI:65315"/>
        <dbReference type="ChEBI" id="CHEBI:74447"/>
        <dbReference type="EC" id="2.1.1.74"/>
    </reaction>
</comment>
<keyword evidence="8 10" id="KW-0521">NADP</keyword>
<dbReference type="SUPFAM" id="SSF51905">
    <property type="entry name" value="FAD/NAD(P)-binding domain"/>
    <property type="match status" value="1"/>
</dbReference>
<sequence>MNQAKPPQPGITIIGAGLAGCEAAWQAAERGLRVILYEMKPRVFSPAHRSPDLAELVCSNSLRGTGMNNAVGCLKEELRRCATLFMQAADASAVPAGGALAVDREAFSAFITDCIERHPNIDLQRRELAAVPAQGTTIIASGPLTSAPLAADIARLTGSGQLYFYDAIAPIIEADSIDHAIAWKASRYGRGGDDYINCPLSREEYYAFIEALRSADKVPGKHFEKVIHFEGCMPIEEMAERGDMTLAFGPMKPVGLPDPRTGKEPFAVVQLRQDNLHATLFNMVGFQTKLTWPEQRRIFRTIPGLQNARFARLGSMHRNTFINAPACLDQHLRLKAEPRLFFAGQITGVEGYVESAACGFLAGLFAAGQVLGNPLPLPPPTTSLGALLGHLAHSEPDSFQPMNINYGLFPPVEERKRKRAERRLALAERALCDLEVWRRQILAATSDLLFRPQEPPDEP</sequence>
<dbReference type="PANTHER" id="PTHR11806:SF2">
    <property type="entry name" value="METHYLENETETRAHYDROFOLATE--TRNA-(URACIL-5-)-METHYLTRANSFERASE TRMFO"/>
    <property type="match status" value="1"/>
</dbReference>
<evidence type="ECO:0000256" key="2">
    <source>
        <dbReference type="ARBA" id="ARBA00022490"/>
    </source>
</evidence>
<reference evidence="12 13" key="1">
    <citation type="journal article" date="2017" name="Genome Announc.">
        <title>Complete Genome Sequences of Two Acetylene-Fermenting Pelobacter acetylenicus Strains.</title>
        <authorList>
            <person name="Sutton J.M."/>
            <person name="Baesman S.M."/>
            <person name="Fierst J.L."/>
            <person name="Poret-Peterson A.T."/>
            <person name="Oremland R.S."/>
            <person name="Dunlap D.S."/>
            <person name="Akob D.M."/>
        </authorList>
    </citation>
    <scope>NUCLEOTIDE SEQUENCE [LARGE SCALE GENOMIC DNA]</scope>
    <source>
        <strain evidence="12 13">DSM 3247</strain>
    </source>
</reference>
<dbReference type="KEGG" id="pace:A6070_01985"/>
<evidence type="ECO:0000256" key="8">
    <source>
        <dbReference type="ARBA" id="ARBA00022857"/>
    </source>
</evidence>
<organism evidence="12 13">
    <name type="scientific">Syntrophotalea acetylenica</name>
    <name type="common">Pelobacter acetylenicus</name>
    <dbReference type="NCBI Taxonomy" id="29542"/>
    <lineage>
        <taxon>Bacteria</taxon>
        <taxon>Pseudomonadati</taxon>
        <taxon>Thermodesulfobacteriota</taxon>
        <taxon>Desulfuromonadia</taxon>
        <taxon>Desulfuromonadales</taxon>
        <taxon>Syntrophotaleaceae</taxon>
        <taxon>Syntrophotalea</taxon>
    </lineage>
</organism>
<comment type="cofactor">
    <cofactor evidence="1 10">
        <name>FAD</name>
        <dbReference type="ChEBI" id="CHEBI:57692"/>
    </cofactor>
</comment>
<keyword evidence="5 10" id="KW-0808">Transferase</keyword>
<keyword evidence="4 10" id="KW-0285">Flavoprotein</keyword>
<keyword evidence="7 10" id="KW-0274">FAD</keyword>
<keyword evidence="3 10" id="KW-0489">Methyltransferase</keyword>
<evidence type="ECO:0000256" key="1">
    <source>
        <dbReference type="ARBA" id="ARBA00001974"/>
    </source>
</evidence>
<evidence type="ECO:0000256" key="10">
    <source>
        <dbReference type="HAMAP-Rule" id="MF_01037"/>
    </source>
</evidence>
<dbReference type="AlphaFoldDB" id="A0A1L3GG75"/>
<dbReference type="EMBL" id="CP015518">
    <property type="protein sequence ID" value="APG24973.1"/>
    <property type="molecule type" value="Genomic_DNA"/>
</dbReference>
<keyword evidence="2 10" id="KW-0963">Cytoplasm</keyword>
<dbReference type="RefSeq" id="WP_072286821.1">
    <property type="nucleotide sequence ID" value="NZ_CP015455.1"/>
</dbReference>
<comment type="function">
    <text evidence="10">Catalyzes the folate-dependent formation of 5-methyl-uridine at position 54 (M-5-U54) in all tRNAs.</text>
</comment>
<dbReference type="PANTHER" id="PTHR11806">
    <property type="entry name" value="GLUCOSE INHIBITED DIVISION PROTEIN A"/>
    <property type="match status" value="1"/>
</dbReference>
<dbReference type="InterPro" id="IPR040131">
    <property type="entry name" value="MnmG_N"/>
</dbReference>
<dbReference type="Pfam" id="PF01134">
    <property type="entry name" value="GIDA"/>
    <property type="match status" value="1"/>
</dbReference>
<keyword evidence="9 10" id="KW-0520">NAD</keyword>
<proteinExistence type="inferred from homology"/>
<dbReference type="GO" id="GO:0047151">
    <property type="term" value="F:tRNA (uracil(54)-C5)-methyltransferase activity, 5,10-methylenetetrahydrofolate-dependent"/>
    <property type="evidence" value="ECO:0007669"/>
    <property type="project" value="UniProtKB-UniRule"/>
</dbReference>
<dbReference type="STRING" id="29542.A6070_01985"/>
<dbReference type="PROSITE" id="PS51257">
    <property type="entry name" value="PROKAR_LIPOPROTEIN"/>
    <property type="match status" value="1"/>
</dbReference>
<dbReference type="NCBIfam" id="NF003739">
    <property type="entry name" value="PRK05335.1"/>
    <property type="match status" value="1"/>
</dbReference>
<dbReference type="GO" id="GO:0005829">
    <property type="term" value="C:cytosol"/>
    <property type="evidence" value="ECO:0007669"/>
    <property type="project" value="TreeGrafter"/>
</dbReference>
<evidence type="ECO:0000259" key="11">
    <source>
        <dbReference type="Pfam" id="PF01134"/>
    </source>
</evidence>
<dbReference type="GO" id="GO:0002098">
    <property type="term" value="P:tRNA wobble uridine modification"/>
    <property type="evidence" value="ECO:0007669"/>
    <property type="project" value="TreeGrafter"/>
</dbReference>
<evidence type="ECO:0000256" key="6">
    <source>
        <dbReference type="ARBA" id="ARBA00022694"/>
    </source>
</evidence>
<comment type="catalytic activity">
    <reaction evidence="10">
        <text>uridine(54) in tRNA + (6R)-5,10-methylene-5,6,7,8-tetrahydrofolate + NADPH + H(+) = 5-methyluridine(54) in tRNA + (6S)-5,6,7,8-tetrahydrofolate + NADP(+)</text>
        <dbReference type="Rhea" id="RHEA:62372"/>
        <dbReference type="Rhea" id="RHEA-COMP:10167"/>
        <dbReference type="Rhea" id="RHEA-COMP:10193"/>
        <dbReference type="ChEBI" id="CHEBI:15378"/>
        <dbReference type="ChEBI" id="CHEBI:15636"/>
        <dbReference type="ChEBI" id="CHEBI:57453"/>
        <dbReference type="ChEBI" id="CHEBI:57783"/>
        <dbReference type="ChEBI" id="CHEBI:58349"/>
        <dbReference type="ChEBI" id="CHEBI:65315"/>
        <dbReference type="ChEBI" id="CHEBI:74447"/>
        <dbReference type="EC" id="2.1.1.74"/>
    </reaction>
</comment>
<name>A0A1L3GG75_SYNAC</name>
<evidence type="ECO:0000313" key="13">
    <source>
        <dbReference type="Proteomes" id="UP000182264"/>
    </source>
</evidence>
<dbReference type="GO" id="GO:0030488">
    <property type="term" value="P:tRNA methylation"/>
    <property type="evidence" value="ECO:0007669"/>
    <property type="project" value="TreeGrafter"/>
</dbReference>
<dbReference type="InterPro" id="IPR004417">
    <property type="entry name" value="TrmFO"/>
</dbReference>
<evidence type="ECO:0000256" key="9">
    <source>
        <dbReference type="ARBA" id="ARBA00023027"/>
    </source>
</evidence>
<gene>
    <name evidence="10" type="primary">trmFO</name>
    <name evidence="12" type="ORF">A7E75_08025</name>
</gene>
<dbReference type="HAMAP" id="MF_01037">
    <property type="entry name" value="TrmFO"/>
    <property type="match status" value="1"/>
</dbReference>
<accession>A0A1L3GG75</accession>
<dbReference type="InterPro" id="IPR036188">
    <property type="entry name" value="FAD/NAD-bd_sf"/>
</dbReference>
<dbReference type="OrthoDB" id="9803114at2"/>
<keyword evidence="6 10" id="KW-0819">tRNA processing</keyword>
<keyword evidence="13" id="KW-1185">Reference proteome</keyword>
<comment type="similarity">
    <text evidence="10">Belongs to the MnmG family. TrmFO subfamily.</text>
</comment>
<evidence type="ECO:0000313" key="12">
    <source>
        <dbReference type="EMBL" id="APG24973.1"/>
    </source>
</evidence>
<dbReference type="NCBIfam" id="TIGR00137">
    <property type="entry name" value="gid_trmFO"/>
    <property type="match status" value="1"/>
</dbReference>
<protein>
    <recommendedName>
        <fullName evidence="10">Methylenetetrahydrofolate--tRNA-(uracil-5-)-methyltransferase TrmFO</fullName>
        <ecNumber evidence="10">2.1.1.74</ecNumber>
    </recommendedName>
    <alternativeName>
        <fullName evidence="10">Folate-dependent tRNA (uracil-5-)-methyltransferase</fullName>
    </alternativeName>
    <alternativeName>
        <fullName evidence="10">Folate-dependent tRNA(M-5-U54)-methyltransferase</fullName>
    </alternativeName>
</protein>
<dbReference type="Gene3D" id="3.50.50.60">
    <property type="entry name" value="FAD/NAD(P)-binding domain"/>
    <property type="match status" value="2"/>
</dbReference>
<dbReference type="EC" id="2.1.1.74" evidence="10"/>
<comment type="subcellular location">
    <subcellularLocation>
        <location evidence="10">Cytoplasm</location>
    </subcellularLocation>
</comment>
<dbReference type="InterPro" id="IPR002218">
    <property type="entry name" value="MnmG-rel"/>
</dbReference>
<evidence type="ECO:0000256" key="3">
    <source>
        <dbReference type="ARBA" id="ARBA00022603"/>
    </source>
</evidence>